<accession>A0A2S9QB09</accession>
<dbReference type="Pfam" id="PF06821">
    <property type="entry name" value="Ser_hydrolase"/>
    <property type="match status" value="1"/>
</dbReference>
<keyword evidence="1" id="KW-0378">Hydrolase</keyword>
<proteinExistence type="predicted"/>
<comment type="caution">
    <text evidence="1">The sequence shown here is derived from an EMBL/GenBank/DDBJ whole genome shotgun (WGS) entry which is preliminary data.</text>
</comment>
<organism evidence="1 2">
    <name type="scientific">Labrys okinawensis</name>
    <dbReference type="NCBI Taxonomy" id="346911"/>
    <lineage>
        <taxon>Bacteria</taxon>
        <taxon>Pseudomonadati</taxon>
        <taxon>Pseudomonadota</taxon>
        <taxon>Alphaproteobacteria</taxon>
        <taxon>Hyphomicrobiales</taxon>
        <taxon>Xanthobacteraceae</taxon>
        <taxon>Labrys</taxon>
    </lineage>
</organism>
<reference evidence="1 2" key="1">
    <citation type="submission" date="2018-02" db="EMBL/GenBank/DDBJ databases">
        <title>Whole genome sequencing of endophytic bacterium.</title>
        <authorList>
            <person name="Eedara R."/>
            <person name="Podile A.R."/>
        </authorList>
    </citation>
    <scope>NUCLEOTIDE SEQUENCE [LARGE SCALE GENOMIC DNA]</scope>
    <source>
        <strain evidence="1 2">RP1T</strain>
    </source>
</reference>
<evidence type="ECO:0000313" key="2">
    <source>
        <dbReference type="Proteomes" id="UP000237682"/>
    </source>
</evidence>
<keyword evidence="2" id="KW-1185">Reference proteome</keyword>
<dbReference type="GO" id="GO:0016787">
    <property type="term" value="F:hydrolase activity"/>
    <property type="evidence" value="ECO:0007669"/>
    <property type="project" value="UniProtKB-KW"/>
</dbReference>
<dbReference type="RefSeq" id="WP_105862729.1">
    <property type="nucleotide sequence ID" value="NZ_PUEJ01000005.1"/>
</dbReference>
<name>A0A2S9QB09_9HYPH</name>
<dbReference type="InterPro" id="IPR029058">
    <property type="entry name" value="AB_hydrolase_fold"/>
</dbReference>
<dbReference type="SUPFAM" id="SSF53474">
    <property type="entry name" value="alpha/beta-Hydrolases"/>
    <property type="match status" value="1"/>
</dbReference>
<dbReference type="InterPro" id="IPR010662">
    <property type="entry name" value="RBBP9/YdeN"/>
</dbReference>
<evidence type="ECO:0000313" key="1">
    <source>
        <dbReference type="EMBL" id="PRH86500.1"/>
    </source>
</evidence>
<dbReference type="Proteomes" id="UP000237682">
    <property type="component" value="Unassembled WGS sequence"/>
</dbReference>
<dbReference type="AlphaFoldDB" id="A0A2S9QB09"/>
<dbReference type="OrthoDB" id="9804993at2"/>
<protein>
    <submittedName>
        <fullName evidence="1">Alpha/beta hydrolase</fullName>
    </submittedName>
</protein>
<dbReference type="EMBL" id="PUEJ01000005">
    <property type="protein sequence ID" value="PRH86500.1"/>
    <property type="molecule type" value="Genomic_DNA"/>
</dbReference>
<gene>
    <name evidence="1" type="ORF">C5L14_14260</name>
</gene>
<sequence length="187" mass="20699">MRISDADILIVPGLGNSGPDHWQSRWQAKLSTARRVQQDDWDHPEREAWVSRLVENVETSSRPAIVIAHSIGVITTVFAAERLKGHVIGAMLVAPSDWDKPDLLPGYDLDFNPIPMTALPFPSLLVASRNDPYCDINRASSFAEAWNSEFVDAGEAGHINVESGHGPWPEGLLRLASFLSKLRHESQ</sequence>
<dbReference type="Gene3D" id="3.40.50.1820">
    <property type="entry name" value="alpha/beta hydrolase"/>
    <property type="match status" value="1"/>
</dbReference>